<evidence type="ECO:0000313" key="3">
    <source>
        <dbReference type="EMBL" id="BDY27362.1"/>
    </source>
</evidence>
<sequence>MFDRSGAEFIDGMSAAWRAESAAIATRLDHIGRLDAQRTVELAQTVFWRVDPFEEVAAEVSAALRISRARAGTQIRHARALRKMPAVAARFAAGDIDWRVMEMIIQRTPNVTDEAWPGLDAAMARHCDKWMRLSEPKLRDRIDQWIAKHDPDAVRVPPEVADGRYVEIAPTEPGIAGIWARLDALDAAAFEQRLITIAATVCDQDPRTGMQRRTDAIGALGRGRPWLDCQCGLPDCPAVADKHRAADVVIHVLANQSTLDGTSNDPGYLPGFGVQPAETVRAAAQTATVKPVVIPQDKAEPRYRPSAKLANFVTWRDLTCRFPGCDQPATHTEIDHTTPYPVGPTHPSNTKLYCPLHHLVKTFCQGWWDRQHPDGTVEFTTPTGHVYSTDAHGAVLFPVLGQPTGTLDLPAPQEPGPHKAVMMPRRRQTRDQDTAQRIAAERRLRHALNEQLAETQRQHQQWLTNHAEPPPF</sequence>
<reference evidence="3" key="1">
    <citation type="submission" date="2023-03" db="EMBL/GenBank/DDBJ databases">
        <title>Draft genome sequence of a Mycolicibacterium mageritense strain H4_3_1 isolated from a hybrid biological-inorganic system reactor.</title>
        <authorList>
            <person name="Feng X."/>
            <person name="Kazama D."/>
            <person name="Sato K."/>
            <person name="Kobayashi H."/>
        </authorList>
    </citation>
    <scope>NUCLEOTIDE SEQUENCE</scope>
    <source>
        <strain evidence="3">H4_3_1</strain>
    </source>
</reference>
<feature type="compositionally biased region" description="Polar residues" evidence="1">
    <location>
        <begin position="452"/>
        <end position="464"/>
    </location>
</feature>
<dbReference type="AlphaFoldDB" id="A0AAI8TRS6"/>
<feature type="domain" description="HNH nuclease" evidence="2">
    <location>
        <begin position="308"/>
        <end position="359"/>
    </location>
</feature>
<proteinExistence type="predicted"/>
<feature type="region of interest" description="Disordered" evidence="1">
    <location>
        <begin position="452"/>
        <end position="472"/>
    </location>
</feature>
<dbReference type="RefSeq" id="WP_286213816.1">
    <property type="nucleotide sequence ID" value="NZ_AP027452.1"/>
</dbReference>
<dbReference type="Pfam" id="PF02720">
    <property type="entry name" value="DUF222"/>
    <property type="match status" value="1"/>
</dbReference>
<evidence type="ECO:0000256" key="1">
    <source>
        <dbReference type="SAM" id="MobiDB-lite"/>
    </source>
</evidence>
<name>A0AAI8TRS6_MYCME</name>
<evidence type="ECO:0000313" key="4">
    <source>
        <dbReference type="Proteomes" id="UP001241092"/>
    </source>
</evidence>
<evidence type="ECO:0000259" key="2">
    <source>
        <dbReference type="SMART" id="SM00507"/>
    </source>
</evidence>
<feature type="region of interest" description="Disordered" evidence="1">
    <location>
        <begin position="409"/>
        <end position="435"/>
    </location>
</feature>
<dbReference type="Proteomes" id="UP001241092">
    <property type="component" value="Chromosome"/>
</dbReference>
<dbReference type="EMBL" id="AP027452">
    <property type="protein sequence ID" value="BDY27362.1"/>
    <property type="molecule type" value="Genomic_DNA"/>
</dbReference>
<gene>
    <name evidence="3" type="ORF">hbim_01285</name>
</gene>
<accession>A0AAI8TRS6</accession>
<organism evidence="3 4">
    <name type="scientific">Mycolicibacterium mageritense</name>
    <name type="common">Mycobacterium mageritense</name>
    <dbReference type="NCBI Taxonomy" id="53462"/>
    <lineage>
        <taxon>Bacteria</taxon>
        <taxon>Bacillati</taxon>
        <taxon>Actinomycetota</taxon>
        <taxon>Actinomycetes</taxon>
        <taxon>Mycobacteriales</taxon>
        <taxon>Mycobacteriaceae</taxon>
        <taxon>Mycolicibacterium</taxon>
    </lineage>
</organism>
<dbReference type="SMART" id="SM00507">
    <property type="entry name" value="HNHc"/>
    <property type="match status" value="1"/>
</dbReference>
<dbReference type="InterPro" id="IPR003870">
    <property type="entry name" value="DUF222"/>
</dbReference>
<protein>
    <recommendedName>
        <fullName evidence="2">HNH nuclease domain-containing protein</fullName>
    </recommendedName>
</protein>
<dbReference type="InterPro" id="IPR003615">
    <property type="entry name" value="HNH_nuc"/>
</dbReference>
<dbReference type="CDD" id="cd00085">
    <property type="entry name" value="HNHc"/>
    <property type="match status" value="1"/>
</dbReference>